<dbReference type="AlphaFoldDB" id="A0A6J1DYK7"/>
<dbReference type="GO" id="GO:0005829">
    <property type="term" value="C:cytosol"/>
    <property type="evidence" value="ECO:0007669"/>
    <property type="project" value="TreeGrafter"/>
</dbReference>
<dbReference type="PANTHER" id="PTHR14957">
    <property type="entry name" value="UBIQUITIN-LIKE-CONJUGATING ENZYME ATG10"/>
    <property type="match status" value="1"/>
</dbReference>
<dbReference type="Proteomes" id="UP000504603">
    <property type="component" value="Unplaced"/>
</dbReference>
<evidence type="ECO:0000313" key="7">
    <source>
        <dbReference type="Proteomes" id="UP000504603"/>
    </source>
</evidence>
<dbReference type="OrthoDB" id="938627at2759"/>
<accession>A0A6J1DYK7</accession>
<evidence type="ECO:0000256" key="6">
    <source>
        <dbReference type="ARBA" id="ARBA00029833"/>
    </source>
</evidence>
<keyword evidence="3" id="KW-0808">Transferase</keyword>
<keyword evidence="5" id="KW-0072">Autophagy</keyword>
<sequence length="176" mass="20220">VGTFKTTVDTLAWDGTISSSDFYKAASAFLQRWKLINSDFPSWSWVPGQKLQLISSDKVEGYLSLEKICLLRPLENEQEKGECSEERETAGYNNEFLDEATLVSSPSDHQEVHYYDFHILHCASYGVLVLYFRAYCSDGLPLIFEEIEKDLPSQSKDALLDSKWTFITQEVQFFFV</sequence>
<comment type="similarity">
    <text evidence="1">Belongs to the ATG10 family.</text>
</comment>
<keyword evidence="7" id="KW-1185">Reference proteome</keyword>
<evidence type="ECO:0000256" key="3">
    <source>
        <dbReference type="ARBA" id="ARBA00022679"/>
    </source>
</evidence>
<dbReference type="GO" id="GO:0000045">
    <property type="term" value="P:autophagosome assembly"/>
    <property type="evidence" value="ECO:0007669"/>
    <property type="project" value="TreeGrafter"/>
</dbReference>
<dbReference type="PANTHER" id="PTHR14957:SF1">
    <property type="entry name" value="UBIQUITIN-LIKE-CONJUGATING ENZYME ATG10"/>
    <property type="match status" value="1"/>
</dbReference>
<organism evidence="7 8">
    <name type="scientific">Momordica charantia</name>
    <name type="common">Bitter gourd</name>
    <name type="synonym">Balsam pear</name>
    <dbReference type="NCBI Taxonomy" id="3673"/>
    <lineage>
        <taxon>Eukaryota</taxon>
        <taxon>Viridiplantae</taxon>
        <taxon>Streptophyta</taxon>
        <taxon>Embryophyta</taxon>
        <taxon>Tracheophyta</taxon>
        <taxon>Spermatophyta</taxon>
        <taxon>Magnoliopsida</taxon>
        <taxon>eudicotyledons</taxon>
        <taxon>Gunneridae</taxon>
        <taxon>Pentapetalae</taxon>
        <taxon>rosids</taxon>
        <taxon>fabids</taxon>
        <taxon>Cucurbitales</taxon>
        <taxon>Cucurbitaceae</taxon>
        <taxon>Momordiceae</taxon>
        <taxon>Momordica</taxon>
    </lineage>
</organism>
<reference evidence="8" key="1">
    <citation type="submission" date="2025-08" db="UniProtKB">
        <authorList>
            <consortium name="RefSeq"/>
        </authorList>
    </citation>
    <scope>IDENTIFICATION</scope>
    <source>
        <strain evidence="8">OHB3-1</strain>
    </source>
</reference>
<dbReference type="GO" id="GO:0000422">
    <property type="term" value="P:autophagy of mitochondrion"/>
    <property type="evidence" value="ECO:0007669"/>
    <property type="project" value="TreeGrafter"/>
</dbReference>
<evidence type="ECO:0000256" key="1">
    <source>
        <dbReference type="ARBA" id="ARBA00005696"/>
    </source>
</evidence>
<dbReference type="KEGG" id="mcha:111025801"/>
<feature type="non-terminal residue" evidence="8">
    <location>
        <position position="1"/>
    </location>
</feature>
<evidence type="ECO:0000313" key="8">
    <source>
        <dbReference type="RefSeq" id="XP_022159385.1"/>
    </source>
</evidence>
<gene>
    <name evidence="8" type="primary">LOC111025801</name>
</gene>
<dbReference type="GO" id="GO:0061651">
    <property type="term" value="F:Atg12 conjugating enzyme activity"/>
    <property type="evidence" value="ECO:0007669"/>
    <property type="project" value="TreeGrafter"/>
</dbReference>
<proteinExistence type="inferred from homology"/>
<dbReference type="GO" id="GO:0032446">
    <property type="term" value="P:protein modification by small protein conjugation"/>
    <property type="evidence" value="ECO:0007669"/>
    <property type="project" value="TreeGrafter"/>
</dbReference>
<evidence type="ECO:0000256" key="4">
    <source>
        <dbReference type="ARBA" id="ARBA00022786"/>
    </source>
</evidence>
<dbReference type="Pfam" id="PF03987">
    <property type="entry name" value="Autophagy_act_C"/>
    <property type="match status" value="1"/>
</dbReference>
<keyword evidence="4" id="KW-0833">Ubl conjugation pathway</keyword>
<dbReference type="RefSeq" id="XP_022159385.1">
    <property type="nucleotide sequence ID" value="XM_022303693.1"/>
</dbReference>
<evidence type="ECO:0000256" key="2">
    <source>
        <dbReference type="ARBA" id="ARBA00021099"/>
    </source>
</evidence>
<evidence type="ECO:0000256" key="5">
    <source>
        <dbReference type="ARBA" id="ARBA00023006"/>
    </source>
</evidence>
<dbReference type="Gene3D" id="3.30.1460.50">
    <property type="match status" value="1"/>
</dbReference>
<protein>
    <recommendedName>
        <fullName evidence="2">Ubiquitin-like-conjugating enzyme ATG10</fullName>
    </recommendedName>
    <alternativeName>
        <fullName evidence="6">Autophagy-related protein 10</fullName>
    </alternativeName>
</protein>
<name>A0A6J1DYK7_MOMCH</name>
<dbReference type="GeneID" id="111025801"/>
<dbReference type="InterPro" id="IPR007135">
    <property type="entry name" value="Atg3/Atg10"/>
</dbReference>